<dbReference type="PATRIC" id="fig|616990.3.peg.893"/>
<dbReference type="NCBIfam" id="TIGR03715">
    <property type="entry name" value="KxYKxGKxW"/>
    <property type="match status" value="1"/>
</dbReference>
<feature type="domain" description="MucBP" evidence="5">
    <location>
        <begin position="552"/>
        <end position="612"/>
    </location>
</feature>
<gene>
    <name evidence="6" type="ORF">IV54_GL000820</name>
</gene>
<proteinExistence type="predicted"/>
<reference evidence="6 7" key="1">
    <citation type="journal article" date="2015" name="Genome Announc.">
        <title>Expanding the biotechnology potential of lactobacilli through comparative genomics of 213 strains and associated genera.</title>
        <authorList>
            <person name="Sun Z."/>
            <person name="Harris H.M."/>
            <person name="McCann A."/>
            <person name="Guo C."/>
            <person name="Argimon S."/>
            <person name="Zhang W."/>
            <person name="Yang X."/>
            <person name="Jeffery I.B."/>
            <person name="Cooney J.C."/>
            <person name="Kagawa T.F."/>
            <person name="Liu W."/>
            <person name="Song Y."/>
            <person name="Salvetti E."/>
            <person name="Wrobel A."/>
            <person name="Rasinkangas P."/>
            <person name="Parkhill J."/>
            <person name="Rea M.C."/>
            <person name="O'Sullivan O."/>
            <person name="Ritari J."/>
            <person name="Douillard F.P."/>
            <person name="Paul Ross R."/>
            <person name="Yang R."/>
            <person name="Briner A.E."/>
            <person name="Felis G.E."/>
            <person name="de Vos W.M."/>
            <person name="Barrangou R."/>
            <person name="Klaenhammer T.R."/>
            <person name="Caufield P.W."/>
            <person name="Cui Y."/>
            <person name="Zhang H."/>
            <person name="O'Toole P.W."/>
        </authorList>
    </citation>
    <scope>NUCLEOTIDE SEQUENCE [LARGE SCALE GENOMIC DNA]</scope>
    <source>
        <strain evidence="6 7">DSM 22467</strain>
    </source>
</reference>
<evidence type="ECO:0000256" key="2">
    <source>
        <dbReference type="ARBA" id="ARBA00022737"/>
    </source>
</evidence>
<keyword evidence="4" id="KW-0472">Membrane</keyword>
<dbReference type="SUPFAM" id="SSF52058">
    <property type="entry name" value="L domain-like"/>
    <property type="match status" value="1"/>
</dbReference>
<dbReference type="PANTHER" id="PTHR48007">
    <property type="entry name" value="LEUCINE-RICH REPEAT RECEPTOR-LIKE PROTEIN KINASE PXC1"/>
    <property type="match status" value="1"/>
</dbReference>
<keyword evidence="2" id="KW-0677">Repeat</keyword>
<dbReference type="Pfam" id="PF19258">
    <property type="entry name" value="KxYKxGKxW_sig"/>
    <property type="match status" value="1"/>
</dbReference>
<dbReference type="Proteomes" id="UP000051906">
    <property type="component" value="Unassembled WGS sequence"/>
</dbReference>
<dbReference type="NCBIfam" id="TIGR01167">
    <property type="entry name" value="LPXTG_anchor"/>
    <property type="match status" value="1"/>
</dbReference>
<evidence type="ECO:0000256" key="1">
    <source>
        <dbReference type="ARBA" id="ARBA00022729"/>
    </source>
</evidence>
<feature type="transmembrane region" description="Helical" evidence="4">
    <location>
        <begin position="690"/>
        <end position="709"/>
    </location>
</feature>
<feature type="region of interest" description="Disordered" evidence="3">
    <location>
        <begin position="49"/>
        <end position="148"/>
    </location>
</feature>
<evidence type="ECO:0000259" key="5">
    <source>
        <dbReference type="Pfam" id="PF06458"/>
    </source>
</evidence>
<evidence type="ECO:0000313" key="6">
    <source>
        <dbReference type="EMBL" id="KRO04795.1"/>
    </source>
</evidence>
<sequence length="715" mass="76428">MMGQAKEHYKSYKAGKHWVYASITVIALGLGLTGITTAQADVIPVADPTTTEVAKDQPDQPEVKDDVKPEATKDDDQAGKLADADKLQHPSETPGPVQDVKPDEQPGQAPHQSVEKSDVVSDVKEQDKATHDEQPTSQKLKSSRMMGPNALVKEAPSIVGKNADEWMPDKATQGWVIAAVKQAEHNQFLTIDASNLYQYVSAPLFLSYQKTDVNTFGEIHDLTGLQYFTKLTAFEWAYNVPTNGLIDMSFAPDLETYMLIGSDFSGTVKINMQMSPETFMSTYLGQNTKLTQLDLTDTGLTGSVDGFAAYQDLTQLRVSDNQLTGDLSSLTQLPNLTQLFVDGNQLTGKLPAPANWTNLAQVNVQNNQLSGDLPDFTGFTGSFWADDNHFSTGTYSTQSVFYQTVGGKTYTLTPTKTSFDPITDVVNGVQDATGQMDPDNTFALSRFGNGWTIVSGTPTADVKGSTFDAWAQTQQDDSSLFTVSADPDNALGFKLTANGDVPDGTYSIYVYSSKYGAGHTYLGYVTFNIVNGQDPVDPVTPVDPTPGITTGTVTVVNVDENGNVISQHVETGTVGDSYTVTAPKLDGYELTSPSSVTGIYTTAGSTVTFTYKTSDQDGDSAAIGEPGAKPETGHGVITNDGNADKVVKHGGQTAKAQTGHVATLASHENSAVSQQAIQTTLPQTDEASSTSWLVAGMAVLVATIGLAGFRNKRHN</sequence>
<dbReference type="InterPro" id="IPR046959">
    <property type="entry name" value="PRK1-6/SRF4-like"/>
</dbReference>
<dbReference type="Gene3D" id="3.80.10.10">
    <property type="entry name" value="Ribonuclease Inhibitor"/>
    <property type="match status" value="1"/>
</dbReference>
<dbReference type="InterPro" id="IPR032675">
    <property type="entry name" value="LRR_dom_sf"/>
</dbReference>
<dbReference type="InterPro" id="IPR009459">
    <property type="entry name" value="MucBP_dom"/>
</dbReference>
<dbReference type="Pfam" id="PF06458">
    <property type="entry name" value="MucBP"/>
    <property type="match status" value="1"/>
</dbReference>
<keyword evidence="1" id="KW-0732">Signal</keyword>
<accession>A0A0R2LYV0</accession>
<comment type="caution">
    <text evidence="6">The sequence shown here is derived from an EMBL/GenBank/DDBJ whole genome shotgun (WGS) entry which is preliminary data.</text>
</comment>
<dbReference type="InterPro" id="IPR022263">
    <property type="entry name" value="KxYKxGKxW"/>
</dbReference>
<dbReference type="STRING" id="616990.IV54_GL000820"/>
<dbReference type="Gene3D" id="3.10.20.320">
    <property type="entry name" value="Putative peptidoglycan bound protein (lpxtg motif)"/>
    <property type="match status" value="1"/>
</dbReference>
<dbReference type="AlphaFoldDB" id="A0A0R2LYV0"/>
<evidence type="ECO:0000256" key="3">
    <source>
        <dbReference type="SAM" id="MobiDB-lite"/>
    </source>
</evidence>
<dbReference type="PANTHER" id="PTHR48007:SF4">
    <property type="entry name" value="LEUCINE-RICH REPEAT RECEPTOR-LIKE PROTEIN KINASE PXC1"/>
    <property type="match status" value="1"/>
</dbReference>
<dbReference type="EMBL" id="JQCA01000024">
    <property type="protein sequence ID" value="KRO04795.1"/>
    <property type="molecule type" value="Genomic_DNA"/>
</dbReference>
<feature type="compositionally biased region" description="Basic and acidic residues" evidence="3">
    <location>
        <begin position="113"/>
        <end position="134"/>
    </location>
</feature>
<keyword evidence="7" id="KW-1185">Reference proteome</keyword>
<protein>
    <recommendedName>
        <fullName evidence="5">MucBP domain-containing protein</fullName>
    </recommendedName>
</protein>
<name>A0A0R2LYV0_9LACO</name>
<keyword evidence="4" id="KW-1133">Transmembrane helix</keyword>
<keyword evidence="4" id="KW-0812">Transmembrane</keyword>
<evidence type="ECO:0000313" key="7">
    <source>
        <dbReference type="Proteomes" id="UP000051906"/>
    </source>
</evidence>
<organism evidence="6 7">
    <name type="scientific">Levilactobacillus paucivorans</name>
    <dbReference type="NCBI Taxonomy" id="616990"/>
    <lineage>
        <taxon>Bacteria</taxon>
        <taxon>Bacillati</taxon>
        <taxon>Bacillota</taxon>
        <taxon>Bacilli</taxon>
        <taxon>Lactobacillales</taxon>
        <taxon>Lactobacillaceae</taxon>
        <taxon>Levilactobacillus</taxon>
    </lineage>
</organism>
<evidence type="ECO:0000256" key="4">
    <source>
        <dbReference type="SAM" id="Phobius"/>
    </source>
</evidence>
<feature type="compositionally biased region" description="Basic and acidic residues" evidence="3">
    <location>
        <begin position="53"/>
        <end position="89"/>
    </location>
</feature>